<dbReference type="PANTHER" id="PTHR22883:SF440">
    <property type="entry name" value="S-ACYLTRANSFERASE"/>
    <property type="match status" value="1"/>
</dbReference>
<name>A0A2K1R4H7_POPTR</name>
<organism evidence="10">
    <name type="scientific">Populus trichocarpa</name>
    <name type="common">Western balsam poplar</name>
    <name type="synonym">Populus balsamifera subsp. trichocarpa</name>
    <dbReference type="NCBI Taxonomy" id="3694"/>
    <lineage>
        <taxon>Eukaryota</taxon>
        <taxon>Viridiplantae</taxon>
        <taxon>Streptophyta</taxon>
        <taxon>Embryophyta</taxon>
        <taxon>Tracheophyta</taxon>
        <taxon>Spermatophyta</taxon>
        <taxon>Magnoliopsida</taxon>
        <taxon>eudicotyledons</taxon>
        <taxon>Gunneridae</taxon>
        <taxon>Pentapetalae</taxon>
        <taxon>rosids</taxon>
        <taxon>fabids</taxon>
        <taxon>Malpighiales</taxon>
        <taxon>Salicaceae</taxon>
        <taxon>Saliceae</taxon>
        <taxon>Populus</taxon>
    </lineage>
</organism>
<comment type="similarity">
    <text evidence="2 8">Belongs to the DHHC palmitoyltransferase family.</text>
</comment>
<reference evidence="10" key="1">
    <citation type="journal article" date="2006" name="Science">
        <title>The genome of black cottonwood, Populus trichocarpa (Torr. &amp; Gray).</title>
        <authorList>
            <person name="Tuskan G.A."/>
            <person name="Difazio S."/>
            <person name="Jansson S."/>
            <person name="Bohlmann J."/>
            <person name="Grigoriev I."/>
            <person name="Hellsten U."/>
            <person name="Putnam N."/>
            <person name="Ralph S."/>
            <person name="Rombauts S."/>
            <person name="Salamov A."/>
            <person name="Schein J."/>
            <person name="Sterck L."/>
            <person name="Aerts A."/>
            <person name="Bhalerao R.R."/>
            <person name="Bhalerao R.P."/>
            <person name="Blaudez D."/>
            <person name="Boerjan W."/>
            <person name="Brun A."/>
            <person name="Brunner A."/>
            <person name="Busov V."/>
            <person name="Campbell M."/>
            <person name="Carlson J."/>
            <person name="Chalot M."/>
            <person name="Chapman J."/>
            <person name="Chen G.L."/>
            <person name="Cooper D."/>
            <person name="Coutinho P.M."/>
            <person name="Couturier J."/>
            <person name="Covert S."/>
            <person name="Cronk Q."/>
            <person name="Cunningham R."/>
            <person name="Davis J."/>
            <person name="Degroeve S."/>
            <person name="Dejardin A."/>
            <person name="Depamphilis C."/>
            <person name="Detter J."/>
            <person name="Dirks B."/>
            <person name="Dubchak I."/>
            <person name="Duplessis S."/>
            <person name="Ehlting J."/>
            <person name="Ellis B."/>
            <person name="Gendler K."/>
            <person name="Goodstein D."/>
            <person name="Gribskov M."/>
            <person name="Grimwood J."/>
            <person name="Groover A."/>
            <person name="Gunter L."/>
            <person name="Hamberger B."/>
            <person name="Heinze B."/>
            <person name="Helariutta Y."/>
            <person name="Henrissat B."/>
            <person name="Holligan D."/>
            <person name="Holt R."/>
            <person name="Huang W."/>
            <person name="Islam-Faridi N."/>
            <person name="Jones S."/>
            <person name="Jones-Rhoades M."/>
            <person name="Jorgensen R."/>
            <person name="Joshi C."/>
            <person name="Kangasjarvi J."/>
            <person name="Karlsson J."/>
            <person name="Kelleher C."/>
            <person name="Kirkpatrick R."/>
            <person name="Kirst M."/>
            <person name="Kohler A."/>
            <person name="Kalluri U."/>
            <person name="Larimer F."/>
            <person name="Leebens-Mack J."/>
            <person name="Leple J.C."/>
            <person name="Locascio P."/>
            <person name="Lou Y."/>
            <person name="Lucas S."/>
            <person name="Martin F."/>
            <person name="Montanini B."/>
            <person name="Napoli C."/>
            <person name="Nelson D.R."/>
            <person name="Nelson C."/>
            <person name="Nieminen K."/>
            <person name="Nilsson O."/>
            <person name="Pereda V."/>
            <person name="Peter G."/>
            <person name="Philippe R."/>
            <person name="Pilate G."/>
            <person name="Poliakov A."/>
            <person name="Razumovskaya J."/>
            <person name="Richardson P."/>
            <person name="Rinaldi C."/>
            <person name="Ritland K."/>
            <person name="Rouze P."/>
            <person name="Ryaboy D."/>
            <person name="Schmutz J."/>
            <person name="Schrader J."/>
            <person name="Segerman B."/>
            <person name="Shin H."/>
            <person name="Siddiqui A."/>
            <person name="Sterky F."/>
            <person name="Terry A."/>
            <person name="Tsai C.J."/>
            <person name="Uberbacher E."/>
            <person name="Unneberg P."/>
            <person name="Vahala J."/>
            <person name="Wall K."/>
            <person name="Wessler S."/>
            <person name="Yang G."/>
            <person name="Yin T."/>
            <person name="Douglas C."/>
            <person name="Marra M."/>
            <person name="Sandberg G."/>
            <person name="Van de Peer Y."/>
            <person name="Rokhsar D."/>
        </authorList>
    </citation>
    <scope>NUCLEOTIDE SEQUENCE [LARGE SCALE GENOMIC DNA]</scope>
    <source>
        <strain evidence="10">Nisqually-1</strain>
    </source>
</reference>
<comment type="subcellular location">
    <subcellularLocation>
        <location evidence="1">Endomembrane system</location>
        <topology evidence="1">Multi-pass membrane protein</topology>
    </subcellularLocation>
</comment>
<keyword evidence="7 8" id="KW-0012">Acyltransferase</keyword>
<gene>
    <name evidence="10" type="ORF">POPTR_T164300</name>
</gene>
<dbReference type="InParanoid" id="A0A2K1R4H7"/>
<evidence type="ECO:0000256" key="5">
    <source>
        <dbReference type="ARBA" id="ARBA00022989"/>
    </source>
</evidence>
<keyword evidence="4 8" id="KW-0812">Transmembrane</keyword>
<evidence type="ECO:0000256" key="2">
    <source>
        <dbReference type="ARBA" id="ARBA00008574"/>
    </source>
</evidence>
<dbReference type="GO" id="GO:0006612">
    <property type="term" value="P:protein targeting to membrane"/>
    <property type="evidence" value="ECO:0000318"/>
    <property type="project" value="GO_Central"/>
</dbReference>
<comment type="catalytic activity">
    <reaction evidence="8">
        <text>L-cysteinyl-[protein] + hexadecanoyl-CoA = S-hexadecanoyl-L-cysteinyl-[protein] + CoA</text>
        <dbReference type="Rhea" id="RHEA:36683"/>
        <dbReference type="Rhea" id="RHEA-COMP:10131"/>
        <dbReference type="Rhea" id="RHEA-COMP:11032"/>
        <dbReference type="ChEBI" id="CHEBI:29950"/>
        <dbReference type="ChEBI" id="CHEBI:57287"/>
        <dbReference type="ChEBI" id="CHEBI:57379"/>
        <dbReference type="ChEBI" id="CHEBI:74151"/>
        <dbReference type="EC" id="2.3.1.225"/>
    </reaction>
</comment>
<evidence type="ECO:0000313" key="10">
    <source>
        <dbReference type="EMBL" id="PNS22191.1"/>
    </source>
</evidence>
<evidence type="ECO:0000256" key="1">
    <source>
        <dbReference type="ARBA" id="ARBA00004127"/>
    </source>
</evidence>
<keyword evidence="6 8" id="KW-0472">Membrane</keyword>
<proteinExistence type="inferred from homology"/>
<evidence type="ECO:0000256" key="6">
    <source>
        <dbReference type="ARBA" id="ARBA00023136"/>
    </source>
</evidence>
<feature type="transmembrane region" description="Helical" evidence="8">
    <location>
        <begin position="90"/>
        <end position="116"/>
    </location>
</feature>
<dbReference type="EC" id="2.3.1.225" evidence="8"/>
<dbReference type="GO" id="GO:0019706">
    <property type="term" value="F:protein-cysteine S-palmitoyltransferase activity"/>
    <property type="evidence" value="ECO:0000318"/>
    <property type="project" value="GO_Central"/>
</dbReference>
<sequence length="213" mass="24967">MEEFEFFKRLLAIKDSVFSTFVCVSERMDSVFIKPSIFISLQRNYRYFFLFVSSSALLCIFIFSMSALNVKFLMDDYGSPWKAMKESPASVILIVYSFIFLWFVGGLTCFHLYLIGRNQTTYENFRYGAANRHNVYDQGCFRNFLEVFCTKTNPSRNNFQAYVQEEMPMRINREVKIDDSEGDSRTKVQDNLEIDNDLLKISQRRDAVEAVNS</sequence>
<dbReference type="PANTHER" id="PTHR22883">
    <property type="entry name" value="ZINC FINGER DHHC DOMAIN CONTAINING PROTEIN"/>
    <property type="match status" value="1"/>
</dbReference>
<keyword evidence="3 8" id="KW-0808">Transferase</keyword>
<dbReference type="InterPro" id="IPR001594">
    <property type="entry name" value="Palmitoyltrfase_DHHC"/>
</dbReference>
<accession>A0A2K1R4H7</accession>
<evidence type="ECO:0000259" key="9">
    <source>
        <dbReference type="Pfam" id="PF01529"/>
    </source>
</evidence>
<dbReference type="GO" id="GO:0005783">
    <property type="term" value="C:endoplasmic reticulum"/>
    <property type="evidence" value="ECO:0000318"/>
    <property type="project" value="GO_Central"/>
</dbReference>
<evidence type="ECO:0000256" key="8">
    <source>
        <dbReference type="RuleBase" id="RU079119"/>
    </source>
</evidence>
<reference evidence="10" key="2">
    <citation type="submission" date="2017-07" db="EMBL/GenBank/DDBJ databases">
        <title>WGS assembly of Populus trichocarpa.</title>
        <authorList>
            <person name="Tuskan G."/>
            <person name="Difazio S."/>
            <person name="Jansson S."/>
            <person name="Bohlmann J."/>
            <person name="Grigoriev I."/>
            <person name="Hellsten U."/>
            <person name="Putnam N."/>
            <person name="Ralph S."/>
            <person name="Rombauts S."/>
            <person name="Salamov A."/>
            <person name="Schein J."/>
            <person name="Sterck L."/>
            <person name="Aerts A."/>
            <person name="Bhalerao R."/>
            <person name="Bhalerao R."/>
            <person name="Blaudez D."/>
            <person name="Boerjan W."/>
            <person name="Brun A."/>
            <person name="Brunner A."/>
            <person name="Busov V."/>
            <person name="Campbell M."/>
            <person name="Carlson J."/>
            <person name="Chalot M."/>
            <person name="Chapman J."/>
            <person name="Chen G."/>
            <person name="Cooper D."/>
            <person name="Coutinho P."/>
            <person name="Couturier J."/>
            <person name="Covert S."/>
            <person name="Cronk Q."/>
            <person name="Cunningham R."/>
            <person name="Davis J."/>
            <person name="Degroeve S."/>
            <person name="Dejardin A."/>
            <person name="Depamphilis C."/>
            <person name="Detter J."/>
            <person name="Dirks B."/>
            <person name="Dubchak I."/>
            <person name="Duplessis S."/>
            <person name="Ehlting J."/>
            <person name="Ellis B."/>
            <person name="Gendler K."/>
            <person name="Goodstein D."/>
            <person name="Gribskov M."/>
            <person name="Grimwood J."/>
            <person name="Groover A."/>
            <person name="Gunter L."/>
            <person name="Hamberger B."/>
            <person name="Heinze B."/>
            <person name="Helariutta Y."/>
            <person name="Henrissat B."/>
            <person name="Holligan D."/>
            <person name="Holt R."/>
            <person name="Huang W."/>
            <person name="Islam-Faridi N."/>
            <person name="Jones S."/>
            <person name="Jones-Rhoades M."/>
            <person name="Jorgensen R."/>
            <person name="Joshi C."/>
            <person name="Kangasjarvi J."/>
            <person name="Karlsson J."/>
            <person name="Kelleher C."/>
            <person name="Kirkpatrick R."/>
            <person name="Kirst M."/>
            <person name="Kohler A."/>
            <person name="Kalluri U."/>
            <person name="Larimer F."/>
            <person name="Leebens-Mack J."/>
            <person name="Leple J."/>
            <person name="Locascio P."/>
            <person name="Lou Y."/>
            <person name="Lucas S."/>
            <person name="Martin F."/>
            <person name="Montanini B."/>
            <person name="Napoli C."/>
            <person name="Nelson D."/>
            <person name="Nelson C."/>
            <person name="Nieminen K."/>
            <person name="Nilsson O."/>
            <person name="Pereda V."/>
            <person name="Peter G."/>
            <person name="Philippe R."/>
            <person name="Pilate G."/>
            <person name="Poliakov A."/>
            <person name="Razumovskaya J."/>
            <person name="Richardson P."/>
            <person name="Rinaldi C."/>
            <person name="Ritland K."/>
            <person name="Rouze P."/>
            <person name="Ryaboy D."/>
            <person name="Schmutz J."/>
            <person name="Schrader J."/>
            <person name="Segerman B."/>
            <person name="Shin H."/>
            <person name="Siddiqui A."/>
            <person name="Sterky F."/>
            <person name="Terry A."/>
            <person name="Tsai C."/>
            <person name="Uberbacher E."/>
            <person name="Unneberg P."/>
            <person name="Vahala J."/>
            <person name="Wall K."/>
            <person name="Wessler S."/>
            <person name="Yang G."/>
            <person name="Yin T."/>
            <person name="Douglas C."/>
            <person name="Marra M."/>
            <person name="Sandberg G."/>
            <person name="Van De Peer Y."/>
            <person name="Rokhsar D."/>
        </authorList>
    </citation>
    <scope>NUCLEOTIDE SEQUENCE</scope>
    <source>
        <strain evidence="10">Nisqually-1</strain>
    </source>
</reference>
<evidence type="ECO:0000256" key="7">
    <source>
        <dbReference type="ARBA" id="ARBA00023315"/>
    </source>
</evidence>
<feature type="domain" description="Palmitoyltransferase DHHC" evidence="9">
    <location>
        <begin position="42"/>
        <end position="126"/>
    </location>
</feature>
<evidence type="ECO:0000256" key="4">
    <source>
        <dbReference type="ARBA" id="ARBA00022692"/>
    </source>
</evidence>
<protein>
    <recommendedName>
        <fullName evidence="8">S-acyltransferase</fullName>
        <ecNumber evidence="8">2.3.1.225</ecNumber>
    </recommendedName>
    <alternativeName>
        <fullName evidence="8">Palmitoyltransferase</fullName>
    </alternativeName>
</protein>
<dbReference type="Pfam" id="PF01529">
    <property type="entry name" value="DHHC"/>
    <property type="match status" value="1"/>
</dbReference>
<evidence type="ECO:0000256" key="3">
    <source>
        <dbReference type="ARBA" id="ARBA00022679"/>
    </source>
</evidence>
<dbReference type="GO" id="GO:0005794">
    <property type="term" value="C:Golgi apparatus"/>
    <property type="evidence" value="ECO:0000318"/>
    <property type="project" value="GO_Central"/>
</dbReference>
<dbReference type="EMBL" id="KZ623662">
    <property type="protein sequence ID" value="PNS22191.1"/>
    <property type="molecule type" value="Genomic_DNA"/>
</dbReference>
<feature type="transmembrane region" description="Helical" evidence="8">
    <location>
        <begin position="47"/>
        <end position="70"/>
    </location>
</feature>
<dbReference type="InterPro" id="IPR039859">
    <property type="entry name" value="PFA4/ZDH16/20/ERF2-like"/>
</dbReference>
<comment type="domain">
    <text evidence="8">The DHHC domain is required for palmitoyltransferase activity.</text>
</comment>
<dbReference type="AlphaFoldDB" id="A0A2K1R4H7"/>
<keyword evidence="5 8" id="KW-1133">Transmembrane helix</keyword>